<evidence type="ECO:0000313" key="2">
    <source>
        <dbReference type="EMBL" id="CAF3005238.1"/>
    </source>
</evidence>
<evidence type="ECO:0000256" key="1">
    <source>
        <dbReference type="ARBA" id="ARBA00010422"/>
    </source>
</evidence>
<protein>
    <submittedName>
        <fullName evidence="2">FRAT2</fullName>
    </submittedName>
</protein>
<keyword evidence="3" id="KW-1185">Reference proteome</keyword>
<dbReference type="Pfam" id="PF05350">
    <property type="entry name" value="GSK-3_bind"/>
    <property type="match status" value="1"/>
</dbReference>
<comment type="similarity">
    <text evidence="1">Belongs to the GSK-3-binding protein family.</text>
</comment>
<evidence type="ECO:0000313" key="3">
    <source>
        <dbReference type="Proteomes" id="UP000675881"/>
    </source>
</evidence>
<proteinExistence type="inferred from homology"/>
<sequence>MPGKGNLPNYAEDRRERRVPSRRHPLHPHLPPPVLNLYPHIGRSVRHCPYAVPPGTLNETSPLQKWRAANRPQRRRYPSTSASEFLVDDPFRMLQELISDGSLIKEAVRRLQLGLSPKLSGNYYNDSDEDCRSSPGKKTLLLLSSHHWRNIDSRGIYRHRRLQACVVYLHISLRSFQRLNLFPFSFSALIFNSYL</sequence>
<dbReference type="AlphaFoldDB" id="A0A7R8D2I9"/>
<dbReference type="InterPro" id="IPR008014">
    <property type="entry name" value="GSK3-bd"/>
</dbReference>
<gene>
    <name evidence="2" type="ORF">LSAA_12639</name>
</gene>
<dbReference type="EMBL" id="HG994586">
    <property type="protein sequence ID" value="CAF3005238.1"/>
    <property type="molecule type" value="Genomic_DNA"/>
</dbReference>
<dbReference type="Proteomes" id="UP000675881">
    <property type="component" value="Chromosome 7"/>
</dbReference>
<dbReference type="OrthoDB" id="6381246at2759"/>
<organism evidence="2 3">
    <name type="scientific">Lepeophtheirus salmonis</name>
    <name type="common">Salmon louse</name>
    <name type="synonym">Caligus salmonis</name>
    <dbReference type="NCBI Taxonomy" id="72036"/>
    <lineage>
        <taxon>Eukaryota</taxon>
        <taxon>Metazoa</taxon>
        <taxon>Ecdysozoa</taxon>
        <taxon>Arthropoda</taxon>
        <taxon>Crustacea</taxon>
        <taxon>Multicrustacea</taxon>
        <taxon>Hexanauplia</taxon>
        <taxon>Copepoda</taxon>
        <taxon>Siphonostomatoida</taxon>
        <taxon>Caligidae</taxon>
        <taxon>Lepeophtheirus</taxon>
    </lineage>
</organism>
<name>A0A7R8D2I9_LEPSM</name>
<accession>A0A7R8D2I9</accession>
<reference evidence="2" key="1">
    <citation type="submission" date="2021-02" db="EMBL/GenBank/DDBJ databases">
        <authorList>
            <person name="Bekaert M."/>
        </authorList>
    </citation>
    <scope>NUCLEOTIDE SEQUENCE</scope>
    <source>
        <strain evidence="2">IoA-00</strain>
    </source>
</reference>